<dbReference type="Gene3D" id="3.30.450.90">
    <property type="match status" value="1"/>
</dbReference>
<feature type="region of interest" description="Disordered" evidence="1">
    <location>
        <begin position="53"/>
        <end position="76"/>
    </location>
</feature>
<organism evidence="2 3">
    <name type="scientific">Escherichia coli</name>
    <dbReference type="NCBI Taxonomy" id="562"/>
    <lineage>
        <taxon>Bacteria</taxon>
        <taxon>Pseudomonadati</taxon>
        <taxon>Pseudomonadota</taxon>
        <taxon>Gammaproteobacteria</taxon>
        <taxon>Enterobacterales</taxon>
        <taxon>Enterobacteriaceae</taxon>
        <taxon>Escherichia</taxon>
    </lineage>
</organism>
<evidence type="ECO:0000313" key="3">
    <source>
        <dbReference type="Proteomes" id="UP000254052"/>
    </source>
</evidence>
<reference evidence="2 3" key="1">
    <citation type="submission" date="2018-06" db="EMBL/GenBank/DDBJ databases">
        <authorList>
            <consortium name="Pathogen Informatics"/>
            <person name="Doyle S."/>
        </authorList>
    </citation>
    <scope>NUCLEOTIDE SEQUENCE [LARGE SCALE GENOMIC DNA]</scope>
    <source>
        <strain evidence="2 3">NCTC9962</strain>
    </source>
</reference>
<gene>
    <name evidence="2" type="primary">traJ_1</name>
    <name evidence="2" type="ORF">NCTC9962_05163</name>
</gene>
<dbReference type="EMBL" id="UGED01000009">
    <property type="protein sequence ID" value="STL59713.1"/>
    <property type="molecule type" value="Genomic_DNA"/>
</dbReference>
<proteinExistence type="predicted"/>
<evidence type="ECO:0000313" key="2">
    <source>
        <dbReference type="EMBL" id="STL59713.1"/>
    </source>
</evidence>
<sequence length="76" mass="8413">MGYDGLTEVAINQPGRIWFERGNGWESQVNEDCNYSNLEMLAQSLSVKSHTGGIDQDYNASKPIHSVTLPDGERGK</sequence>
<accession>A0A377BEF4</accession>
<dbReference type="Proteomes" id="UP000254052">
    <property type="component" value="Unassembled WGS sequence"/>
</dbReference>
<evidence type="ECO:0000256" key="1">
    <source>
        <dbReference type="SAM" id="MobiDB-lite"/>
    </source>
</evidence>
<name>A0A377BEF4_ECOLX</name>
<dbReference type="AlphaFoldDB" id="A0A377BEF4"/>
<protein>
    <submittedName>
        <fullName evidence="2">Conjugal transfer protein TraJ</fullName>
    </submittedName>
</protein>